<dbReference type="InterPro" id="IPR000086">
    <property type="entry name" value="NUDIX_hydrolase_dom"/>
</dbReference>
<evidence type="ECO:0000313" key="3">
    <source>
        <dbReference type="Proteomes" id="UP000799092"/>
    </source>
</evidence>
<organism evidence="2 3">
    <name type="scientific">Aquibacillus halophilus</name>
    <dbReference type="NCBI Taxonomy" id="930132"/>
    <lineage>
        <taxon>Bacteria</taxon>
        <taxon>Bacillati</taxon>
        <taxon>Bacillota</taxon>
        <taxon>Bacilli</taxon>
        <taxon>Bacillales</taxon>
        <taxon>Bacillaceae</taxon>
        <taxon>Aquibacillus</taxon>
    </lineage>
</organism>
<dbReference type="PANTHER" id="PTHR10885:SF0">
    <property type="entry name" value="ISOPENTENYL-DIPHOSPHATE DELTA-ISOMERASE"/>
    <property type="match status" value="1"/>
</dbReference>
<dbReference type="AlphaFoldDB" id="A0A6A8DMD4"/>
<evidence type="ECO:0000313" key="2">
    <source>
        <dbReference type="EMBL" id="MRH44971.1"/>
    </source>
</evidence>
<dbReference type="Gene3D" id="3.90.79.10">
    <property type="entry name" value="Nucleoside Triphosphate Pyrophosphohydrolase"/>
    <property type="match status" value="1"/>
</dbReference>
<dbReference type="RefSeq" id="WP_153738570.1">
    <property type="nucleotide sequence ID" value="NZ_WJNG01000022.1"/>
</dbReference>
<dbReference type="SUPFAM" id="SSF55811">
    <property type="entry name" value="Nudix"/>
    <property type="match status" value="1"/>
</dbReference>
<accession>A0A6A8DMD4</accession>
<comment type="caution">
    <text evidence="2">The sequence shown here is derived from an EMBL/GenBank/DDBJ whole genome shotgun (WGS) entry which is preliminary data.</text>
</comment>
<dbReference type="OrthoDB" id="9780586at2"/>
<protein>
    <submittedName>
        <fullName evidence="2">NUDIX domain-containing protein</fullName>
    </submittedName>
</protein>
<gene>
    <name evidence="2" type="ORF">GH741_20205</name>
</gene>
<reference evidence="2" key="1">
    <citation type="submission" date="2019-11" db="EMBL/GenBank/DDBJ databases">
        <authorList>
            <person name="Li J."/>
        </authorList>
    </citation>
    <scope>NUCLEOTIDE SEQUENCE</scope>
    <source>
        <strain evidence="2">B6B</strain>
    </source>
</reference>
<dbReference type="GO" id="GO:0003824">
    <property type="term" value="F:catalytic activity"/>
    <property type="evidence" value="ECO:0007669"/>
    <property type="project" value="UniProtKB-ARBA"/>
</dbReference>
<dbReference type="InterPro" id="IPR015797">
    <property type="entry name" value="NUDIX_hydrolase-like_dom_sf"/>
</dbReference>
<dbReference type="Proteomes" id="UP000799092">
    <property type="component" value="Unassembled WGS sequence"/>
</dbReference>
<dbReference type="PROSITE" id="PS51462">
    <property type="entry name" value="NUDIX"/>
    <property type="match status" value="1"/>
</dbReference>
<dbReference type="Pfam" id="PF00293">
    <property type="entry name" value="NUDIX"/>
    <property type="match status" value="1"/>
</dbReference>
<sequence>MEFLDIYDENGMHIGTALRSEVHQQGLWHHTFHCWIMTKEKEKNYLLFQIRQRDKDLFPSLLDISAAGHILAGESIVNSSREIEEELGIVVPYNDLKHIGVIREKLAGDNFLDYEFCNVFLHVTNFKLNDFIIQEEELSGLVKIELTEIINLFLGNLDYVHAEGFKQLDGKRASIDIQVKKEEFVPHQLDYYLKVFKEAERLIR</sequence>
<dbReference type="PANTHER" id="PTHR10885">
    <property type="entry name" value="ISOPENTENYL-DIPHOSPHATE DELTA-ISOMERASE"/>
    <property type="match status" value="1"/>
</dbReference>
<dbReference type="EMBL" id="WJNG01000022">
    <property type="protein sequence ID" value="MRH44971.1"/>
    <property type="molecule type" value="Genomic_DNA"/>
</dbReference>
<keyword evidence="3" id="KW-1185">Reference proteome</keyword>
<evidence type="ECO:0000259" key="1">
    <source>
        <dbReference type="PROSITE" id="PS51462"/>
    </source>
</evidence>
<proteinExistence type="predicted"/>
<name>A0A6A8DMD4_9BACI</name>
<feature type="domain" description="Nudix hydrolase" evidence="1">
    <location>
        <begin position="27"/>
        <end position="167"/>
    </location>
</feature>
<dbReference type="CDD" id="cd04692">
    <property type="entry name" value="NUDIX_Hydrolase"/>
    <property type="match status" value="1"/>
</dbReference>